<dbReference type="EMBL" id="MCFG01000126">
    <property type="protein sequence ID" value="ORX81124.1"/>
    <property type="molecule type" value="Genomic_DNA"/>
</dbReference>
<evidence type="ECO:0000313" key="2">
    <source>
        <dbReference type="EMBL" id="ORX81124.1"/>
    </source>
</evidence>
<evidence type="ECO:0000313" key="3">
    <source>
        <dbReference type="Proteomes" id="UP000193944"/>
    </source>
</evidence>
<proteinExistence type="predicted"/>
<organism evidence="2 3">
    <name type="scientific">Anaeromyces robustus</name>
    <dbReference type="NCBI Taxonomy" id="1754192"/>
    <lineage>
        <taxon>Eukaryota</taxon>
        <taxon>Fungi</taxon>
        <taxon>Fungi incertae sedis</taxon>
        <taxon>Chytridiomycota</taxon>
        <taxon>Chytridiomycota incertae sedis</taxon>
        <taxon>Neocallimastigomycetes</taxon>
        <taxon>Neocallimastigales</taxon>
        <taxon>Neocallimastigaceae</taxon>
        <taxon>Anaeromyces</taxon>
    </lineage>
</organism>
<reference evidence="2 3" key="2">
    <citation type="submission" date="2016-08" db="EMBL/GenBank/DDBJ databases">
        <title>Pervasive Adenine N6-methylation of Active Genes in Fungi.</title>
        <authorList>
            <consortium name="DOE Joint Genome Institute"/>
            <person name="Mondo S.J."/>
            <person name="Dannebaum R.O."/>
            <person name="Kuo R.C."/>
            <person name="Labutti K."/>
            <person name="Haridas S."/>
            <person name="Kuo A."/>
            <person name="Salamov A."/>
            <person name="Ahrendt S.R."/>
            <person name="Lipzen A."/>
            <person name="Sullivan W."/>
            <person name="Andreopoulos W.B."/>
            <person name="Clum A."/>
            <person name="Lindquist E."/>
            <person name="Daum C."/>
            <person name="Ramamoorthy G.K."/>
            <person name="Gryganskyi A."/>
            <person name="Culley D."/>
            <person name="Magnuson J.K."/>
            <person name="James T.Y."/>
            <person name="O'Malley M.A."/>
            <person name="Stajich J.E."/>
            <person name="Spatafora J.W."/>
            <person name="Visel A."/>
            <person name="Grigoriev I.V."/>
        </authorList>
    </citation>
    <scope>NUCLEOTIDE SEQUENCE [LARGE SCALE GENOMIC DNA]</scope>
    <source>
        <strain evidence="2 3">S4</strain>
    </source>
</reference>
<name>A0A1Y1X723_9FUNG</name>
<gene>
    <name evidence="2" type="ORF">BCR32DRAFT_327422</name>
</gene>
<dbReference type="AlphaFoldDB" id="A0A1Y1X723"/>
<dbReference type="Proteomes" id="UP000193944">
    <property type="component" value="Unassembled WGS sequence"/>
</dbReference>
<reference evidence="2 3" key="1">
    <citation type="submission" date="2016-08" db="EMBL/GenBank/DDBJ databases">
        <title>A Parts List for Fungal Cellulosomes Revealed by Comparative Genomics.</title>
        <authorList>
            <consortium name="DOE Joint Genome Institute"/>
            <person name="Haitjema C.H."/>
            <person name="Gilmore S.P."/>
            <person name="Henske J.K."/>
            <person name="Solomon K.V."/>
            <person name="De Groot R."/>
            <person name="Kuo A."/>
            <person name="Mondo S.J."/>
            <person name="Salamov A.A."/>
            <person name="Labutti K."/>
            <person name="Zhao Z."/>
            <person name="Chiniquy J."/>
            <person name="Barry K."/>
            <person name="Brewer H.M."/>
            <person name="Purvine S.O."/>
            <person name="Wright A.T."/>
            <person name="Boxma B."/>
            <person name="Van Alen T."/>
            <person name="Hackstein J.H."/>
            <person name="Baker S.E."/>
            <person name="Grigoriev I.V."/>
            <person name="O'Malley M.A."/>
        </authorList>
    </citation>
    <scope>NUCLEOTIDE SEQUENCE [LARGE SCALE GENOMIC DNA]</scope>
    <source>
        <strain evidence="2 3">S4</strain>
    </source>
</reference>
<comment type="caution">
    <text evidence="2">The sequence shown here is derived from an EMBL/GenBank/DDBJ whole genome shotgun (WGS) entry which is preliminary data.</text>
</comment>
<feature type="non-terminal residue" evidence="2">
    <location>
        <position position="162"/>
    </location>
</feature>
<accession>A0A1Y1X723</accession>
<evidence type="ECO:0008006" key="4">
    <source>
        <dbReference type="Google" id="ProtNLM"/>
    </source>
</evidence>
<keyword evidence="3" id="KW-1185">Reference proteome</keyword>
<feature type="signal peptide" evidence="1">
    <location>
        <begin position="1"/>
        <end position="20"/>
    </location>
</feature>
<evidence type="ECO:0000256" key="1">
    <source>
        <dbReference type="SAM" id="SignalP"/>
    </source>
</evidence>
<feature type="chain" id="PRO_5012711328" description="Inhibitor I9 domain-containing protein" evidence="1">
    <location>
        <begin position="21"/>
        <end position="162"/>
    </location>
</feature>
<sequence length="162" mass="18472">MKLFNVLLCVITLLISVVYAAKKKEPADDFYIVTVNNTESDLSKIVEEIHTLIIDNKDTYEDQEAFEEIEKDYEEEKEKSRELILMMKDFDSPYVNVVAHINDDITVLQSYLSKKLVPKVKEKKYVISCNKENLSVSIDETNNSTVVISPTSPTKNSKTSGI</sequence>
<protein>
    <recommendedName>
        <fullName evidence="4">Inhibitor I9 domain-containing protein</fullName>
    </recommendedName>
</protein>
<keyword evidence="1" id="KW-0732">Signal</keyword>